<comment type="caution">
    <text evidence="3">The sequence shown here is derived from an EMBL/GenBank/DDBJ whole genome shotgun (WGS) entry which is preliminary data.</text>
</comment>
<dbReference type="GO" id="GO:0009317">
    <property type="term" value="C:acetyl-CoA carboxylase complex"/>
    <property type="evidence" value="ECO:0007669"/>
    <property type="project" value="InterPro"/>
</dbReference>
<accession>A0A7C4H9Y1</accession>
<dbReference type="InterPro" id="IPR051047">
    <property type="entry name" value="AccD/PCCB"/>
</dbReference>
<dbReference type="PANTHER" id="PTHR43842:SF2">
    <property type="entry name" value="PROPIONYL-COA CARBOXYLASE BETA CHAIN, MITOCHONDRIAL"/>
    <property type="match status" value="1"/>
</dbReference>
<dbReference type="Gene3D" id="3.90.226.10">
    <property type="entry name" value="2-enoyl-CoA Hydratase, Chain A, domain 1"/>
    <property type="match status" value="2"/>
</dbReference>
<dbReference type="GO" id="GO:0006633">
    <property type="term" value="P:fatty acid biosynthetic process"/>
    <property type="evidence" value="ECO:0007669"/>
    <property type="project" value="InterPro"/>
</dbReference>
<gene>
    <name evidence="3" type="ORF">ENU14_06460</name>
</gene>
<dbReference type="InterPro" id="IPR000438">
    <property type="entry name" value="Acetyl_CoA_COase_Trfase_b_su"/>
</dbReference>
<dbReference type="EMBL" id="DTBJ01000056">
    <property type="protein sequence ID" value="HGM59205.1"/>
    <property type="molecule type" value="Genomic_DNA"/>
</dbReference>
<dbReference type="SUPFAM" id="SSF52096">
    <property type="entry name" value="ClpP/crotonase"/>
    <property type="match status" value="2"/>
</dbReference>
<feature type="domain" description="CoA carboxyltransferase N-terminal" evidence="1">
    <location>
        <begin position="6"/>
        <end position="261"/>
    </location>
</feature>
<dbReference type="InterPro" id="IPR029045">
    <property type="entry name" value="ClpP/crotonase-like_dom_sf"/>
</dbReference>
<dbReference type="InterPro" id="IPR011762">
    <property type="entry name" value="COA_CT_N"/>
</dbReference>
<dbReference type="PRINTS" id="PR01070">
    <property type="entry name" value="ACCCTRFRASEB"/>
</dbReference>
<dbReference type="AlphaFoldDB" id="A0A7C4H9Y1"/>
<dbReference type="PROSITE" id="PS50989">
    <property type="entry name" value="COA_CT_CTER"/>
    <property type="match status" value="1"/>
</dbReference>
<dbReference type="Pfam" id="PF01039">
    <property type="entry name" value="Carboxyl_trans"/>
    <property type="match status" value="1"/>
</dbReference>
<evidence type="ECO:0000313" key="3">
    <source>
        <dbReference type="EMBL" id="HGM59205.1"/>
    </source>
</evidence>
<evidence type="ECO:0000259" key="1">
    <source>
        <dbReference type="PROSITE" id="PS50980"/>
    </source>
</evidence>
<dbReference type="GO" id="GO:0003989">
    <property type="term" value="F:acetyl-CoA carboxylase activity"/>
    <property type="evidence" value="ECO:0007669"/>
    <property type="project" value="InterPro"/>
</dbReference>
<dbReference type="PANTHER" id="PTHR43842">
    <property type="entry name" value="PROPIONYL-COA CARBOXYLASE BETA CHAIN"/>
    <property type="match status" value="1"/>
</dbReference>
<evidence type="ECO:0000259" key="2">
    <source>
        <dbReference type="PROSITE" id="PS50989"/>
    </source>
</evidence>
<proteinExistence type="predicted"/>
<dbReference type="InterPro" id="IPR011763">
    <property type="entry name" value="COA_CT_C"/>
</dbReference>
<dbReference type="InterPro" id="IPR034733">
    <property type="entry name" value="AcCoA_carboxyl_beta"/>
</dbReference>
<dbReference type="GO" id="GO:0004658">
    <property type="term" value="F:propionyl-CoA carboxylase activity"/>
    <property type="evidence" value="ECO:0007669"/>
    <property type="project" value="TreeGrafter"/>
</dbReference>
<name>A0A7C4H9Y1_STAMA</name>
<protein>
    <submittedName>
        <fullName evidence="3">Acyl-CoA carboxylase subunit beta</fullName>
    </submittedName>
</protein>
<dbReference type="PROSITE" id="PS50980">
    <property type="entry name" value="COA_CT_NTER"/>
    <property type="match status" value="1"/>
</dbReference>
<organism evidence="3">
    <name type="scientific">Staphylothermus marinus</name>
    <dbReference type="NCBI Taxonomy" id="2280"/>
    <lineage>
        <taxon>Archaea</taxon>
        <taxon>Thermoproteota</taxon>
        <taxon>Thermoprotei</taxon>
        <taxon>Desulfurococcales</taxon>
        <taxon>Desulfurococcaceae</taxon>
        <taxon>Staphylothermus</taxon>
    </lineage>
</organism>
<reference evidence="3" key="1">
    <citation type="journal article" date="2020" name="mSystems">
        <title>Genome- and Community-Level Interaction Insights into Carbon Utilization and Element Cycling Functions of Hydrothermarchaeota in Hydrothermal Sediment.</title>
        <authorList>
            <person name="Zhou Z."/>
            <person name="Liu Y."/>
            <person name="Xu W."/>
            <person name="Pan J."/>
            <person name="Luo Z.H."/>
            <person name="Li M."/>
        </authorList>
    </citation>
    <scope>NUCLEOTIDE SEQUENCE [LARGE SCALE GENOMIC DNA]</scope>
    <source>
        <strain evidence="3">SpSt-642</strain>
    </source>
</reference>
<feature type="domain" description="CoA carboxyltransferase C-terminal" evidence="2">
    <location>
        <begin position="265"/>
        <end position="508"/>
    </location>
</feature>
<sequence length="521" mass="57560">METRDLDSLLNEIKLYREKSIIGGGKDKIDAQRSKGKLWVRDRIEKLLDPGSFEEIQWMRTHESTFFGLDKIKYYGDGVIIGYGKIDSRIVYIYAQDFTVMGGSIGKSHGEKIAYIIEQAIINGSPVIGIYDSGGARIQEGVDSLHGCGRIFAANVKASGVIPQISLIMGPCAGAASYSPALTDFIIMVKNAYMFITGPEVVKAATGVDVTFEELGGAEIHVSKSGVAHFLADDEETAFLITRKLLSYLPNNSDEPCPYVPTDDPIDRRLDELYEIIPTDPVKPFDVREVIVSLLDNRDFLEVHSDYATSSITGFGRIGGFTVCVVANQPVVNAGVIDIDASNKIARFVRFCDAFNIPIITLVDTPGFMPGIDQEHGGIIRHGAKILHAYAEATVPKITVIMRKAYGGAYIAMGSKSLGADVCYAWPTAEIAVMGPEGAVRILYRKEAEKTPNPEEFLKEKLIEYRKMFANPYIAAEHGYIDEVIDPAETRFKIARALEAYVRKRFDTMMIHPRKHTNIPL</sequence>